<dbReference type="OrthoDB" id="7908920at2"/>
<dbReference type="InterPro" id="IPR011111">
    <property type="entry name" value="Plasmid_RepB"/>
</dbReference>
<dbReference type="AlphaFoldDB" id="A0A3P3DEG5"/>
<dbReference type="Gene3D" id="3.90.1530.30">
    <property type="match status" value="1"/>
</dbReference>
<dbReference type="SMART" id="SM00470">
    <property type="entry name" value="ParB"/>
    <property type="match status" value="1"/>
</dbReference>
<dbReference type="Proteomes" id="UP000282125">
    <property type="component" value="Unassembled WGS sequence"/>
</dbReference>
<keyword evidence="4" id="KW-1185">Reference proteome</keyword>
<dbReference type="NCBIfam" id="TIGR00180">
    <property type="entry name" value="parB_part"/>
    <property type="match status" value="1"/>
</dbReference>
<comment type="caution">
    <text evidence="3">The sequence shown here is derived from an EMBL/GenBank/DDBJ whole genome shotgun (WGS) entry which is preliminary data.</text>
</comment>
<evidence type="ECO:0000259" key="2">
    <source>
        <dbReference type="SMART" id="SM00470"/>
    </source>
</evidence>
<dbReference type="PANTHER" id="PTHR33375">
    <property type="entry name" value="CHROMOSOME-PARTITIONING PROTEIN PARB-RELATED"/>
    <property type="match status" value="1"/>
</dbReference>
<dbReference type="InterPro" id="IPR004437">
    <property type="entry name" value="ParB/RepB/Spo0J"/>
</dbReference>
<reference evidence="3 4" key="1">
    <citation type="submission" date="2018-11" db="EMBL/GenBank/DDBJ databases">
        <title>Gemmobacter sp. nov., YIM 102744-1 draft genome.</title>
        <authorList>
            <person name="Li G."/>
            <person name="Jiang Y."/>
        </authorList>
    </citation>
    <scope>NUCLEOTIDE SEQUENCE [LARGE SCALE GENOMIC DNA]</scope>
    <source>
        <strain evidence="3 4">YIM 102744-1</strain>
    </source>
</reference>
<sequence length="316" mass="34732">MRKDLLASSLKAVREGREAAKAEADLKPRRLSGVLDVQRGLDQLAAGAARAISPSEIAGSAIRDRFDIQDELEDLVASIKASGQRLPVLLRRVRGGPLPYEVVYGRRRIEACRQLGIDVQAYISEMDDREALISQGLENAARLQRSFIEQAVYAEQLLNHSFSRDEVCDVLAIDKTTLSRMLGIAEAVPATLIAAIGPAHDSGRRPWMQLREVLSAQPDLTEAALLAMVPADRASNERLQAVLTALTKRPAGAQTASAKRVLREKLTIERSPKKLAIRCADKSLTGFTAYLDDRLDQILEDYLRDQGKAKATSRVK</sequence>
<dbReference type="InterPro" id="IPR050336">
    <property type="entry name" value="Chromosome_partition/occlusion"/>
</dbReference>
<name>A0A3P3DEG5_9RHOB</name>
<dbReference type="InterPro" id="IPR037972">
    <property type="entry name" value="RepB_N"/>
</dbReference>
<protein>
    <submittedName>
        <fullName evidence="3">Plasmid partitioning protein RepB</fullName>
    </submittedName>
</protein>
<gene>
    <name evidence="3" type="primary">repB</name>
    <name evidence="3" type="ORF">EG244_15575</name>
</gene>
<proteinExistence type="inferred from homology"/>
<evidence type="ECO:0000313" key="4">
    <source>
        <dbReference type="Proteomes" id="UP000282125"/>
    </source>
</evidence>
<dbReference type="Gene3D" id="1.10.10.2830">
    <property type="match status" value="1"/>
</dbReference>
<dbReference type="InterPro" id="IPR036086">
    <property type="entry name" value="ParB/Sulfiredoxin_sf"/>
</dbReference>
<dbReference type="InterPro" id="IPR017819">
    <property type="entry name" value="Plasmid_partition_RepB"/>
</dbReference>
<dbReference type="NCBIfam" id="TIGR03454">
    <property type="entry name" value="partition_RepB"/>
    <property type="match status" value="1"/>
</dbReference>
<dbReference type="RefSeq" id="WP_124966100.1">
    <property type="nucleotide sequence ID" value="NZ_RRAZ01000027.1"/>
</dbReference>
<dbReference type="PANTHER" id="PTHR33375:SF1">
    <property type="entry name" value="CHROMOSOME-PARTITIONING PROTEIN PARB-RELATED"/>
    <property type="match status" value="1"/>
</dbReference>
<dbReference type="Pfam" id="PF02195">
    <property type="entry name" value="ParB_N"/>
    <property type="match status" value="1"/>
</dbReference>
<evidence type="ECO:0000256" key="1">
    <source>
        <dbReference type="ARBA" id="ARBA00006295"/>
    </source>
</evidence>
<accession>A0A3P3DEG5</accession>
<dbReference type="GO" id="GO:0003677">
    <property type="term" value="F:DNA binding"/>
    <property type="evidence" value="ECO:0007669"/>
    <property type="project" value="InterPro"/>
</dbReference>
<dbReference type="GO" id="GO:0007059">
    <property type="term" value="P:chromosome segregation"/>
    <property type="evidence" value="ECO:0007669"/>
    <property type="project" value="TreeGrafter"/>
</dbReference>
<organism evidence="3 4">
    <name type="scientific">Falsigemmobacter faecalis</name>
    <dbReference type="NCBI Taxonomy" id="2488730"/>
    <lineage>
        <taxon>Bacteria</taxon>
        <taxon>Pseudomonadati</taxon>
        <taxon>Pseudomonadota</taxon>
        <taxon>Alphaproteobacteria</taxon>
        <taxon>Rhodobacterales</taxon>
        <taxon>Paracoccaceae</taxon>
        <taxon>Falsigemmobacter</taxon>
    </lineage>
</organism>
<dbReference type="CDD" id="cd16405">
    <property type="entry name" value="RepB_like_N"/>
    <property type="match status" value="1"/>
</dbReference>
<dbReference type="GO" id="GO:0005694">
    <property type="term" value="C:chromosome"/>
    <property type="evidence" value="ECO:0007669"/>
    <property type="project" value="TreeGrafter"/>
</dbReference>
<dbReference type="EMBL" id="RRAZ01000027">
    <property type="protein sequence ID" value="RRH72046.1"/>
    <property type="molecule type" value="Genomic_DNA"/>
</dbReference>
<dbReference type="Pfam" id="PF07506">
    <property type="entry name" value="RepB"/>
    <property type="match status" value="1"/>
</dbReference>
<comment type="similarity">
    <text evidence="1">Belongs to the ParB family.</text>
</comment>
<dbReference type="SUPFAM" id="SSF109709">
    <property type="entry name" value="KorB DNA-binding domain-like"/>
    <property type="match status" value="1"/>
</dbReference>
<feature type="domain" description="ParB-like N-terminal" evidence="2">
    <location>
        <begin position="50"/>
        <end position="140"/>
    </location>
</feature>
<dbReference type="SUPFAM" id="SSF110849">
    <property type="entry name" value="ParB/Sulfiredoxin"/>
    <property type="match status" value="1"/>
</dbReference>
<evidence type="ECO:0000313" key="3">
    <source>
        <dbReference type="EMBL" id="RRH72046.1"/>
    </source>
</evidence>
<dbReference type="InterPro" id="IPR003115">
    <property type="entry name" value="ParB_N"/>
</dbReference>